<feature type="chain" id="PRO_5022927055" evidence="1">
    <location>
        <begin position="24"/>
        <end position="83"/>
    </location>
</feature>
<accession>A0A5B8LIM8</accession>
<reference evidence="2 3" key="1">
    <citation type="submission" date="2019-07" db="EMBL/GenBank/DDBJ databases">
        <title>Full genome sequence of Sphingomonas sp. 4R-6-7(HKS19).</title>
        <authorList>
            <person name="Im W.-T."/>
        </authorList>
    </citation>
    <scope>NUCLEOTIDE SEQUENCE [LARGE SCALE GENOMIC DNA]</scope>
    <source>
        <strain evidence="2 3">HKS19</strain>
    </source>
</reference>
<protein>
    <submittedName>
        <fullName evidence="2">Uncharacterized protein</fullName>
    </submittedName>
</protein>
<keyword evidence="1" id="KW-0732">Signal</keyword>
<sequence>MFSKVSIVALAAIGLVAASPVLAAGKNQDPSGTATTEQPNGNAKTRYCIRAEMVTGSIRQGRVCKTATEWRAEGVDVTKLQAR</sequence>
<evidence type="ECO:0000256" key="1">
    <source>
        <dbReference type="SAM" id="SignalP"/>
    </source>
</evidence>
<name>A0A5B8LIM8_9SPHN</name>
<dbReference type="EMBL" id="CP042306">
    <property type="protein sequence ID" value="QDZ07951.1"/>
    <property type="molecule type" value="Genomic_DNA"/>
</dbReference>
<evidence type="ECO:0000313" key="2">
    <source>
        <dbReference type="EMBL" id="QDZ07951.1"/>
    </source>
</evidence>
<dbReference type="AlphaFoldDB" id="A0A5B8LIM8"/>
<dbReference type="KEGG" id="spai:FPZ24_11040"/>
<dbReference type="RefSeq" id="WP_146571952.1">
    <property type="nucleotide sequence ID" value="NZ_CP042306.1"/>
</dbReference>
<dbReference type="Proteomes" id="UP000315673">
    <property type="component" value="Chromosome"/>
</dbReference>
<organism evidence="2 3">
    <name type="scientific">Sphingomonas panacisoli</name>
    <dbReference type="NCBI Taxonomy" id="1813879"/>
    <lineage>
        <taxon>Bacteria</taxon>
        <taxon>Pseudomonadati</taxon>
        <taxon>Pseudomonadota</taxon>
        <taxon>Alphaproteobacteria</taxon>
        <taxon>Sphingomonadales</taxon>
        <taxon>Sphingomonadaceae</taxon>
        <taxon>Sphingomonas</taxon>
    </lineage>
</organism>
<evidence type="ECO:0000313" key="3">
    <source>
        <dbReference type="Proteomes" id="UP000315673"/>
    </source>
</evidence>
<feature type="signal peptide" evidence="1">
    <location>
        <begin position="1"/>
        <end position="23"/>
    </location>
</feature>
<keyword evidence="3" id="KW-1185">Reference proteome</keyword>
<gene>
    <name evidence="2" type="ORF">FPZ24_11040</name>
</gene>
<proteinExistence type="predicted"/>
<dbReference type="OrthoDB" id="7586228at2"/>